<comment type="caution">
    <text evidence="2">The sequence shown here is derived from an EMBL/GenBank/DDBJ whole genome shotgun (WGS) entry which is preliminary data.</text>
</comment>
<dbReference type="AlphaFoldDB" id="A0AAV9M106"/>
<evidence type="ECO:0000313" key="3">
    <source>
        <dbReference type="Proteomes" id="UP001311915"/>
    </source>
</evidence>
<name>A0AAV9M106_9SOLN</name>
<accession>A0AAV9M106</accession>
<protein>
    <submittedName>
        <fullName evidence="2">Uncharacterized protein</fullName>
    </submittedName>
</protein>
<evidence type="ECO:0000256" key="1">
    <source>
        <dbReference type="SAM" id="MobiDB-lite"/>
    </source>
</evidence>
<proteinExistence type="predicted"/>
<evidence type="ECO:0000313" key="2">
    <source>
        <dbReference type="EMBL" id="KAK4731572.1"/>
    </source>
</evidence>
<organism evidence="2 3">
    <name type="scientific">Solanum pinnatisectum</name>
    <name type="common">tansyleaf nightshade</name>
    <dbReference type="NCBI Taxonomy" id="50273"/>
    <lineage>
        <taxon>Eukaryota</taxon>
        <taxon>Viridiplantae</taxon>
        <taxon>Streptophyta</taxon>
        <taxon>Embryophyta</taxon>
        <taxon>Tracheophyta</taxon>
        <taxon>Spermatophyta</taxon>
        <taxon>Magnoliopsida</taxon>
        <taxon>eudicotyledons</taxon>
        <taxon>Gunneridae</taxon>
        <taxon>Pentapetalae</taxon>
        <taxon>asterids</taxon>
        <taxon>lamiids</taxon>
        <taxon>Solanales</taxon>
        <taxon>Solanaceae</taxon>
        <taxon>Solanoideae</taxon>
        <taxon>Solaneae</taxon>
        <taxon>Solanum</taxon>
    </lineage>
</organism>
<dbReference type="EMBL" id="JAWPEI010000003">
    <property type="protein sequence ID" value="KAK4731572.1"/>
    <property type="molecule type" value="Genomic_DNA"/>
</dbReference>
<dbReference type="Proteomes" id="UP001311915">
    <property type="component" value="Unassembled WGS sequence"/>
</dbReference>
<reference evidence="2 3" key="1">
    <citation type="submission" date="2023-10" db="EMBL/GenBank/DDBJ databases">
        <title>Genome-Wide Identification Analysis in wild type Solanum Pinnatisectum Reveals Some Genes Defensing Phytophthora Infestans.</title>
        <authorList>
            <person name="Sun C."/>
        </authorList>
    </citation>
    <scope>NUCLEOTIDE SEQUENCE [LARGE SCALE GENOMIC DNA]</scope>
    <source>
        <strain evidence="2">LQN</strain>
        <tissue evidence="2">Leaf</tissue>
    </source>
</reference>
<sequence>MKQGLNALKGWLAPLISDITPLWMEQSSLPFQDLITQLCEAAKVSFRERIDVRITSTYCSDIQRIESDYLRDDAARRKLPPHNTTTVVDPDGLEAETIQPTPSV</sequence>
<gene>
    <name evidence="2" type="ORF">R3W88_024560</name>
</gene>
<feature type="region of interest" description="Disordered" evidence="1">
    <location>
        <begin position="79"/>
        <end position="104"/>
    </location>
</feature>
<keyword evidence="3" id="KW-1185">Reference proteome</keyword>